<reference evidence="2" key="1">
    <citation type="submission" date="2020-11" db="EMBL/GenBank/DDBJ databases">
        <authorList>
            <consortium name="DOE Joint Genome Institute"/>
            <person name="Ahrendt S."/>
            <person name="Riley R."/>
            <person name="Andreopoulos W."/>
            <person name="Labutti K."/>
            <person name="Pangilinan J."/>
            <person name="Ruiz-Duenas F.J."/>
            <person name="Barrasa J.M."/>
            <person name="Sanchez-Garcia M."/>
            <person name="Camarero S."/>
            <person name="Miyauchi S."/>
            <person name="Serrano A."/>
            <person name="Linde D."/>
            <person name="Babiker R."/>
            <person name="Drula E."/>
            <person name="Ayuso-Fernandez I."/>
            <person name="Pacheco R."/>
            <person name="Padilla G."/>
            <person name="Ferreira P."/>
            <person name="Barriuso J."/>
            <person name="Kellner H."/>
            <person name="Castanera R."/>
            <person name="Alfaro M."/>
            <person name="Ramirez L."/>
            <person name="Pisabarro A.G."/>
            <person name="Kuo A."/>
            <person name="Tritt A."/>
            <person name="Lipzen A."/>
            <person name="He G."/>
            <person name="Yan M."/>
            <person name="Ng V."/>
            <person name="Cullen D."/>
            <person name="Martin F."/>
            <person name="Rosso M.-N."/>
            <person name="Henrissat B."/>
            <person name="Hibbett D."/>
            <person name="Martinez A.T."/>
            <person name="Grigoriev I.V."/>
        </authorList>
    </citation>
    <scope>NUCLEOTIDE SEQUENCE</scope>
    <source>
        <strain evidence="2">CBS 506.95</strain>
    </source>
</reference>
<accession>A0A9P6ECA1</accession>
<feature type="region of interest" description="Disordered" evidence="1">
    <location>
        <begin position="226"/>
        <end position="247"/>
    </location>
</feature>
<dbReference type="EMBL" id="MU157875">
    <property type="protein sequence ID" value="KAF9526164.1"/>
    <property type="molecule type" value="Genomic_DNA"/>
</dbReference>
<evidence type="ECO:0000256" key="1">
    <source>
        <dbReference type="SAM" id="MobiDB-lite"/>
    </source>
</evidence>
<evidence type="ECO:0000313" key="2">
    <source>
        <dbReference type="EMBL" id="KAF9526164.1"/>
    </source>
</evidence>
<comment type="caution">
    <text evidence="2">The sequence shown here is derived from an EMBL/GenBank/DDBJ whole genome shotgun (WGS) entry which is preliminary data.</text>
</comment>
<organism evidence="2 3">
    <name type="scientific">Crepidotus variabilis</name>
    <dbReference type="NCBI Taxonomy" id="179855"/>
    <lineage>
        <taxon>Eukaryota</taxon>
        <taxon>Fungi</taxon>
        <taxon>Dikarya</taxon>
        <taxon>Basidiomycota</taxon>
        <taxon>Agaricomycotina</taxon>
        <taxon>Agaricomycetes</taxon>
        <taxon>Agaricomycetidae</taxon>
        <taxon>Agaricales</taxon>
        <taxon>Agaricineae</taxon>
        <taxon>Crepidotaceae</taxon>
        <taxon>Crepidotus</taxon>
    </lineage>
</organism>
<dbReference type="AlphaFoldDB" id="A0A9P6ECA1"/>
<proteinExistence type="predicted"/>
<protein>
    <submittedName>
        <fullName evidence="2">Uncharacterized protein</fullName>
    </submittedName>
</protein>
<name>A0A9P6ECA1_9AGAR</name>
<keyword evidence="3" id="KW-1185">Reference proteome</keyword>
<dbReference type="Proteomes" id="UP000807306">
    <property type="component" value="Unassembled WGS sequence"/>
</dbReference>
<gene>
    <name evidence="2" type="ORF">CPB83DRAFT_502248</name>
</gene>
<evidence type="ECO:0000313" key="3">
    <source>
        <dbReference type="Proteomes" id="UP000807306"/>
    </source>
</evidence>
<sequence length="247" mass="29153">MFQVQRCLFCSPNYNLQNCIKHLMLWHHNKPNRQKFPFAFYILWSKLTDLGPSFQNIVQMLHTITISLIKQGALAFAFDTCYYNYHYSMQPKLFKQLFGKQNPIWGECLEAMSCNDHAVVVNFLLRNTPSSSMYILDANHFREVLQSEHFPKTHHLDYITGLLIELYAKQRFSELGRLANFVSETFILGIMAWKETSIKTGSHDDRKLNNLCIFLWNWRRSKPTIEPTPDTHTVDEDEEYMTDDRVI</sequence>